<dbReference type="PANTHER" id="PTHR46759:SF1">
    <property type="entry name" value="LEUCINE-RICH REPEAT-CONTAINING PROTEIN 72"/>
    <property type="match status" value="1"/>
</dbReference>
<proteinExistence type="predicted"/>
<keyword evidence="4" id="KW-1185">Reference proteome</keyword>
<reference evidence="3" key="1">
    <citation type="journal article" date="2013" name="Nature">
        <title>The genomes of four tapeworm species reveal adaptations to parasitism.</title>
        <authorList>
            <person name="Tsai I.J."/>
            <person name="Zarowiecki M."/>
            <person name="Holroyd N."/>
            <person name="Garciarrubio A."/>
            <person name="Sanchez-Flores A."/>
            <person name="Brooks K.L."/>
            <person name="Tracey A."/>
            <person name="Bobes R.J."/>
            <person name="Fragoso G."/>
            <person name="Sciutto E."/>
            <person name="Aslett M."/>
            <person name="Beasley H."/>
            <person name="Bennett H.M."/>
            <person name="Cai J."/>
            <person name="Camicia F."/>
            <person name="Clark R."/>
            <person name="Cucher M."/>
            <person name="De Silva N."/>
            <person name="Day T.A."/>
            <person name="Deplazes P."/>
            <person name="Estrada K."/>
            <person name="Fernandez C."/>
            <person name="Holland P.W."/>
            <person name="Hou J."/>
            <person name="Hu S."/>
            <person name="Huckvale T."/>
            <person name="Hung S.S."/>
            <person name="Kamenetzky L."/>
            <person name="Keane J.A."/>
            <person name="Kiss F."/>
            <person name="Koziol U."/>
            <person name="Lambert O."/>
            <person name="Liu K."/>
            <person name="Luo X."/>
            <person name="Luo Y."/>
            <person name="Macchiaroli N."/>
            <person name="Nichol S."/>
            <person name="Paps J."/>
            <person name="Parkinson J."/>
            <person name="Pouchkina-Stantcheva N."/>
            <person name="Riddiford N."/>
            <person name="Rosenzvit M."/>
            <person name="Salinas G."/>
            <person name="Wasmuth J.D."/>
            <person name="Zamanian M."/>
            <person name="Zheng Y."/>
            <person name="Cai X."/>
            <person name="Soberon X."/>
            <person name="Olson P.D."/>
            <person name="Laclette J.P."/>
            <person name="Brehm K."/>
            <person name="Berriman M."/>
            <person name="Garciarrubio A."/>
            <person name="Bobes R.J."/>
            <person name="Fragoso G."/>
            <person name="Sanchez-Flores A."/>
            <person name="Estrada K."/>
            <person name="Cevallos M.A."/>
            <person name="Morett E."/>
            <person name="Gonzalez V."/>
            <person name="Portillo T."/>
            <person name="Ochoa-Leyva A."/>
            <person name="Jose M.V."/>
            <person name="Sciutto E."/>
            <person name="Landa A."/>
            <person name="Jimenez L."/>
            <person name="Valdes V."/>
            <person name="Carrero J.C."/>
            <person name="Larralde C."/>
            <person name="Morales-Montor J."/>
            <person name="Limon-Lason J."/>
            <person name="Soberon X."/>
            <person name="Laclette J.P."/>
        </authorList>
    </citation>
    <scope>NUCLEOTIDE SEQUENCE [LARGE SCALE GENOMIC DNA]</scope>
</reference>
<name>A0A068YG10_ECHMU</name>
<dbReference type="EMBL" id="LN902841">
    <property type="protein sequence ID" value="CDS41160.1"/>
    <property type="molecule type" value="Genomic_DNA"/>
</dbReference>
<dbReference type="SUPFAM" id="SSF52075">
    <property type="entry name" value="Outer arm dynein light chain 1"/>
    <property type="match status" value="1"/>
</dbReference>
<keyword evidence="1" id="KW-0433">Leucine-rich repeat</keyword>
<evidence type="ECO:0000256" key="2">
    <source>
        <dbReference type="ARBA" id="ARBA00022737"/>
    </source>
</evidence>
<dbReference type="STRING" id="6211.A0A068YG10"/>
<protein>
    <submittedName>
        <fullName evidence="3">Leucine rich repeat containing protein</fullName>
    </submittedName>
</protein>
<dbReference type="InterPro" id="IPR042655">
    <property type="entry name" value="LRC72"/>
</dbReference>
<dbReference type="InterPro" id="IPR003591">
    <property type="entry name" value="Leu-rich_rpt_typical-subtyp"/>
</dbReference>
<sequence length="247" mass="27781">MASLSGEEVEMENVRAARRILAEHIGVWCRESRGGLPLHCLTQLELETAGLRALPPPQVLGALPCLRVLNLGGNKLRCLCNGLLQCRCLEELNLDDNYLTSIRGELRNLHCLRVLSVRRNLINNAKETVNELKRMHRIEVVDLRKNQVCNDSNYALLMWRMLPSLSLLDGRGKFQDSVSFTAVNLPGKQEATNTRKKKAISGPEICERFHRGQLRKVYVSEVIQTAKHESSEYPISGKVILGTCSKL</sequence>
<evidence type="ECO:0000313" key="4">
    <source>
        <dbReference type="Proteomes" id="UP000017246"/>
    </source>
</evidence>
<dbReference type="Pfam" id="PF13855">
    <property type="entry name" value="LRR_8"/>
    <property type="match status" value="1"/>
</dbReference>
<evidence type="ECO:0000313" key="3">
    <source>
        <dbReference type="EMBL" id="CDS41160.1"/>
    </source>
</evidence>
<dbReference type="SMART" id="SM00369">
    <property type="entry name" value="LRR_TYP"/>
    <property type="match status" value="4"/>
</dbReference>
<dbReference type="PANTHER" id="PTHR46759">
    <property type="entry name" value="LEUCINE-RICH REPEAT-CONTAINING PROTEIN 72"/>
    <property type="match status" value="1"/>
</dbReference>
<keyword evidence="2" id="KW-0677">Repeat</keyword>
<dbReference type="Proteomes" id="UP000017246">
    <property type="component" value="Unassembled WGS sequence"/>
</dbReference>
<accession>A0A068YG10</accession>
<dbReference type="OMA" id="GPEICER"/>
<dbReference type="InterPro" id="IPR001611">
    <property type="entry name" value="Leu-rich_rpt"/>
</dbReference>
<dbReference type="InterPro" id="IPR032675">
    <property type="entry name" value="LRR_dom_sf"/>
</dbReference>
<dbReference type="AlphaFoldDB" id="A0A068YG10"/>
<reference evidence="3" key="2">
    <citation type="submission" date="2015-11" db="EMBL/GenBank/DDBJ databases">
        <authorList>
            <person name="Zhang Y."/>
            <person name="Guo Z."/>
        </authorList>
    </citation>
    <scope>NUCLEOTIDE SEQUENCE</scope>
</reference>
<dbReference type="PROSITE" id="PS51450">
    <property type="entry name" value="LRR"/>
    <property type="match status" value="1"/>
</dbReference>
<dbReference type="OrthoDB" id="2021138at2759"/>
<dbReference type="Gene3D" id="3.80.10.10">
    <property type="entry name" value="Ribonuclease Inhibitor"/>
    <property type="match status" value="1"/>
</dbReference>
<gene>
    <name evidence="3" type="ORF">EmuJ_000878400</name>
</gene>
<organism evidence="3 4">
    <name type="scientific">Echinococcus multilocularis</name>
    <name type="common">Fox tapeworm</name>
    <dbReference type="NCBI Taxonomy" id="6211"/>
    <lineage>
        <taxon>Eukaryota</taxon>
        <taxon>Metazoa</taxon>
        <taxon>Spiralia</taxon>
        <taxon>Lophotrochozoa</taxon>
        <taxon>Platyhelminthes</taxon>
        <taxon>Cestoda</taxon>
        <taxon>Eucestoda</taxon>
        <taxon>Cyclophyllidea</taxon>
        <taxon>Taeniidae</taxon>
        <taxon>Echinococcus</taxon>
    </lineage>
</organism>
<evidence type="ECO:0000256" key="1">
    <source>
        <dbReference type="ARBA" id="ARBA00022614"/>
    </source>
</evidence>